<feature type="region of interest" description="Disordered" evidence="1">
    <location>
        <begin position="90"/>
        <end position="123"/>
    </location>
</feature>
<keyword evidence="2" id="KW-0812">Transmembrane</keyword>
<dbReference type="Proteomes" id="UP000007110">
    <property type="component" value="Unassembled WGS sequence"/>
</dbReference>
<dbReference type="OrthoDB" id="10379718at2759"/>
<keyword evidence="4" id="KW-1185">Reference proteome</keyword>
<dbReference type="InParanoid" id="A0A7M7HFA6"/>
<evidence type="ECO:0000256" key="1">
    <source>
        <dbReference type="SAM" id="MobiDB-lite"/>
    </source>
</evidence>
<keyword evidence="2" id="KW-1133">Transmembrane helix</keyword>
<evidence type="ECO:0000313" key="3">
    <source>
        <dbReference type="EnsemblMetazoa" id="XP_011664297"/>
    </source>
</evidence>
<feature type="transmembrane region" description="Helical" evidence="2">
    <location>
        <begin position="6"/>
        <end position="30"/>
    </location>
</feature>
<dbReference type="AlphaFoldDB" id="A0A7M7HFA6"/>
<proteinExistence type="predicted"/>
<dbReference type="KEGG" id="spu:105438315"/>
<evidence type="ECO:0000256" key="2">
    <source>
        <dbReference type="SAM" id="Phobius"/>
    </source>
</evidence>
<evidence type="ECO:0000313" key="4">
    <source>
        <dbReference type="Proteomes" id="UP000007110"/>
    </source>
</evidence>
<reference evidence="4" key="1">
    <citation type="submission" date="2015-02" db="EMBL/GenBank/DDBJ databases">
        <title>Genome sequencing for Strongylocentrotus purpuratus.</title>
        <authorList>
            <person name="Murali S."/>
            <person name="Liu Y."/>
            <person name="Vee V."/>
            <person name="English A."/>
            <person name="Wang M."/>
            <person name="Skinner E."/>
            <person name="Han Y."/>
            <person name="Muzny D.M."/>
            <person name="Worley K.C."/>
            <person name="Gibbs R.A."/>
        </authorList>
    </citation>
    <scope>NUCLEOTIDE SEQUENCE</scope>
</reference>
<name>A0A7M7HFA6_STRPU</name>
<organism evidence="3 4">
    <name type="scientific">Strongylocentrotus purpuratus</name>
    <name type="common">Purple sea urchin</name>
    <dbReference type="NCBI Taxonomy" id="7668"/>
    <lineage>
        <taxon>Eukaryota</taxon>
        <taxon>Metazoa</taxon>
        <taxon>Echinodermata</taxon>
        <taxon>Eleutherozoa</taxon>
        <taxon>Echinozoa</taxon>
        <taxon>Echinoidea</taxon>
        <taxon>Euechinoidea</taxon>
        <taxon>Echinacea</taxon>
        <taxon>Camarodonta</taxon>
        <taxon>Echinidea</taxon>
        <taxon>Strongylocentrotidae</taxon>
        <taxon>Strongylocentrotus</taxon>
    </lineage>
</organism>
<keyword evidence="2" id="KW-0472">Membrane</keyword>
<dbReference type="OMA" id="AICICKW"/>
<reference evidence="3" key="2">
    <citation type="submission" date="2021-01" db="UniProtKB">
        <authorList>
            <consortium name="EnsemblMetazoa"/>
        </authorList>
    </citation>
    <scope>IDENTIFICATION</scope>
</reference>
<dbReference type="GeneID" id="105438315"/>
<dbReference type="RefSeq" id="XP_011664297.1">
    <property type="nucleotide sequence ID" value="XM_011665995.2"/>
</dbReference>
<protein>
    <submittedName>
        <fullName evidence="3">Uncharacterized protein</fullName>
    </submittedName>
</protein>
<sequence>MILTQSPWIWFIPVFIVLVLIVTIVAICICKWPRRRKVPRHVDPRIILKDVNHVEVISNPGVPASPSMPRFSTIGDGYLVRKIDLTIPPEVPSVDPPPLPSRPPSMAAIQKKASSKRRKSRKNQLRLVDDSYHGLEEPNFSTMIPDITILDMGMSEHKRYEFNLDPTECAREKLILD</sequence>
<feature type="compositionally biased region" description="Pro residues" evidence="1">
    <location>
        <begin position="90"/>
        <end position="103"/>
    </location>
</feature>
<accession>A0A7M7HFA6</accession>
<dbReference type="EnsemblMetazoa" id="XM_011665995">
    <property type="protein sequence ID" value="XP_011664297"/>
    <property type="gene ID" value="LOC105438315"/>
</dbReference>
<feature type="compositionally biased region" description="Basic residues" evidence="1">
    <location>
        <begin position="113"/>
        <end position="123"/>
    </location>
</feature>